<name>A0AAW5VJ45_9LEPT</name>
<dbReference type="PANTHER" id="PTHR32089">
    <property type="entry name" value="METHYL-ACCEPTING CHEMOTAXIS PROTEIN MCPB"/>
    <property type="match status" value="1"/>
</dbReference>
<dbReference type="InterPro" id="IPR004089">
    <property type="entry name" value="MCPsignal_dom"/>
</dbReference>
<feature type="transmembrane region" description="Helical" evidence="3">
    <location>
        <begin position="77"/>
        <end position="97"/>
    </location>
</feature>
<evidence type="ECO:0000259" key="4">
    <source>
        <dbReference type="PROSITE" id="PS50111"/>
    </source>
</evidence>
<dbReference type="Proteomes" id="UP001208540">
    <property type="component" value="Unassembled WGS sequence"/>
</dbReference>
<evidence type="ECO:0000256" key="2">
    <source>
        <dbReference type="PROSITE-ProRule" id="PRU00284"/>
    </source>
</evidence>
<dbReference type="Pfam" id="PF00015">
    <property type="entry name" value="MCPsignal"/>
    <property type="match status" value="1"/>
</dbReference>
<feature type="transmembrane region" description="Helical" evidence="3">
    <location>
        <begin position="140"/>
        <end position="158"/>
    </location>
</feature>
<keyword evidence="3" id="KW-1133">Transmembrane helix</keyword>
<keyword evidence="3" id="KW-0472">Membrane</keyword>
<dbReference type="PANTHER" id="PTHR32089:SF112">
    <property type="entry name" value="LYSOZYME-LIKE PROTEIN-RELATED"/>
    <property type="match status" value="1"/>
</dbReference>
<evidence type="ECO:0000313" key="5">
    <source>
        <dbReference type="EMBL" id="MCW7530341.1"/>
    </source>
</evidence>
<dbReference type="SMART" id="SM00283">
    <property type="entry name" value="MA"/>
    <property type="match status" value="1"/>
</dbReference>
<feature type="transmembrane region" description="Helical" evidence="3">
    <location>
        <begin position="54"/>
        <end position="71"/>
    </location>
</feature>
<dbReference type="AlphaFoldDB" id="A0AAW5VJ45"/>
<sequence length="552" mass="61839">MSTEFCFQKAKKKITSHSLSLPNHHPMSRTSLESIKTKKNWVELGPVYVNRVRFLLAGFYIIATLGSYKTSTTLQTVSYLVGITCMFLYGGLQAYLFRKERLNAFFPKLLIILDISVLFAVTASGLMGGSTVAADLIKSPTLYVLYYFYVVYSAFLFSKRTLLMSTYYSAFCLVLILLIGYGQGVEFKEAEGLQSQKGTVAISNEVFKILFLICFGYLTSAVLNLLNEIKNESEYRQKIAETERTTADNLNRNLVQVGSELFSTLKSIREIITDFNFQIESQDKSIHELTDFVSSFSESIQSSVDNIGKQHNQITLLNHKSDTLKLSISEIGVVVEELNSNMSDFQDRSNVLSGTVKNLEERLRAVNESQKQVSEVNDIMAEIADRTNLLALNASIEAARAGEHGRGFAVVAQEVAKLAENSNENATKIKKIITTSNRFIQEGTELASVSLKQTETLQSKYELLSGVIRTATNKINSQKNINNEVLESLDLIESISKQLDEESKVLNRDKDQMIAVVQKMEEINREVVINARKVGENTRNLEKQAADLAVDR</sequence>
<dbReference type="SUPFAM" id="SSF58104">
    <property type="entry name" value="Methyl-accepting chemotaxis protein (MCP) signaling domain"/>
    <property type="match status" value="1"/>
</dbReference>
<feature type="domain" description="Methyl-accepting transducer" evidence="4">
    <location>
        <begin position="257"/>
        <end position="535"/>
    </location>
</feature>
<accession>A0AAW5VJ45</accession>
<evidence type="ECO:0000256" key="1">
    <source>
        <dbReference type="ARBA" id="ARBA00023224"/>
    </source>
</evidence>
<keyword evidence="1 2" id="KW-0807">Transducer</keyword>
<feature type="transmembrane region" description="Helical" evidence="3">
    <location>
        <begin position="205"/>
        <end position="226"/>
    </location>
</feature>
<dbReference type="Gene3D" id="1.10.287.950">
    <property type="entry name" value="Methyl-accepting chemotaxis protein"/>
    <property type="match status" value="1"/>
</dbReference>
<gene>
    <name evidence="5" type="ORF">ND862_08980</name>
</gene>
<feature type="transmembrane region" description="Helical" evidence="3">
    <location>
        <begin position="109"/>
        <end position="128"/>
    </location>
</feature>
<dbReference type="GO" id="GO:0016020">
    <property type="term" value="C:membrane"/>
    <property type="evidence" value="ECO:0007669"/>
    <property type="project" value="InterPro"/>
</dbReference>
<keyword evidence="3" id="KW-0812">Transmembrane</keyword>
<dbReference type="GO" id="GO:0007165">
    <property type="term" value="P:signal transduction"/>
    <property type="evidence" value="ECO:0007669"/>
    <property type="project" value="UniProtKB-KW"/>
</dbReference>
<evidence type="ECO:0000256" key="3">
    <source>
        <dbReference type="SAM" id="Phobius"/>
    </source>
</evidence>
<proteinExistence type="predicted"/>
<dbReference type="PROSITE" id="PS50111">
    <property type="entry name" value="CHEMOTAXIS_TRANSDUC_2"/>
    <property type="match status" value="1"/>
</dbReference>
<reference evidence="5" key="1">
    <citation type="submission" date="2022-06" db="EMBL/GenBank/DDBJ databases">
        <title>Leptospira isolates from biofilms formed at urban environments.</title>
        <authorList>
            <person name="Ribeiro P.S."/>
            <person name="Sousa T."/>
            <person name="Carvalho N."/>
            <person name="Aburjaile F."/>
            <person name="Neves F."/>
            <person name="Oliveira D."/>
            <person name="Blanco L."/>
            <person name="Lima J."/>
            <person name="Costa F."/>
            <person name="Brenig B."/>
            <person name="Soares S."/>
            <person name="Ramos R."/>
            <person name="Goes-Neto A."/>
            <person name="Matiuzzi M."/>
            <person name="Azevedo V."/>
            <person name="Ristow P."/>
        </authorList>
    </citation>
    <scope>NUCLEOTIDE SEQUENCE</scope>
    <source>
        <strain evidence="5">VSF20</strain>
    </source>
</reference>
<organism evidence="5 6">
    <name type="scientific">Leptospira soteropolitanensis</name>
    <dbReference type="NCBI Taxonomy" id="2950025"/>
    <lineage>
        <taxon>Bacteria</taxon>
        <taxon>Pseudomonadati</taxon>
        <taxon>Spirochaetota</taxon>
        <taxon>Spirochaetia</taxon>
        <taxon>Leptospirales</taxon>
        <taxon>Leptospiraceae</taxon>
        <taxon>Leptospira</taxon>
    </lineage>
</organism>
<evidence type="ECO:0000313" key="6">
    <source>
        <dbReference type="Proteomes" id="UP001208540"/>
    </source>
</evidence>
<dbReference type="EMBL" id="JAMQPL010000003">
    <property type="protein sequence ID" value="MCW7530341.1"/>
    <property type="molecule type" value="Genomic_DNA"/>
</dbReference>
<comment type="caution">
    <text evidence="5">The sequence shown here is derived from an EMBL/GenBank/DDBJ whole genome shotgun (WGS) entry which is preliminary data.</text>
</comment>
<protein>
    <submittedName>
        <fullName evidence="5">Methyl-accepting chemotaxis protein</fullName>
    </submittedName>
</protein>
<feature type="transmembrane region" description="Helical" evidence="3">
    <location>
        <begin position="165"/>
        <end position="185"/>
    </location>
</feature>